<dbReference type="Proteomes" id="UP000547011">
    <property type="component" value="Unassembled WGS sequence"/>
</dbReference>
<keyword evidence="1" id="KW-0812">Transmembrane</keyword>
<dbReference type="EMBL" id="JACIEW010000012">
    <property type="protein sequence ID" value="MBB4053887.1"/>
    <property type="molecule type" value="Genomic_DNA"/>
</dbReference>
<evidence type="ECO:0000256" key="1">
    <source>
        <dbReference type="SAM" id="Phobius"/>
    </source>
</evidence>
<feature type="transmembrane region" description="Helical" evidence="1">
    <location>
        <begin position="35"/>
        <end position="59"/>
    </location>
</feature>
<feature type="transmembrane region" description="Helical" evidence="1">
    <location>
        <begin position="96"/>
        <end position="113"/>
    </location>
</feature>
<feature type="transmembrane region" description="Helical" evidence="1">
    <location>
        <begin position="65"/>
        <end position="84"/>
    </location>
</feature>
<keyword evidence="1" id="KW-1133">Transmembrane helix</keyword>
<dbReference type="RefSeq" id="WP_183312637.1">
    <property type="nucleotide sequence ID" value="NZ_JACIEW010000012.1"/>
</dbReference>
<proteinExistence type="predicted"/>
<reference evidence="2 3" key="1">
    <citation type="submission" date="2020-08" db="EMBL/GenBank/DDBJ databases">
        <title>Genomic Encyclopedia of Type Strains, Phase IV (KMG-IV): sequencing the most valuable type-strain genomes for metagenomic binning, comparative biology and taxonomic classification.</title>
        <authorList>
            <person name="Goeker M."/>
        </authorList>
    </citation>
    <scope>NUCLEOTIDE SEQUENCE [LARGE SCALE GENOMIC DNA]</scope>
    <source>
        <strain evidence="2 3">DSM 23447</strain>
    </source>
</reference>
<dbReference type="AlphaFoldDB" id="A0A7W6IRD9"/>
<protein>
    <recommendedName>
        <fullName evidence="4">Yip1 domain-containing protein</fullName>
    </recommendedName>
</protein>
<comment type="caution">
    <text evidence="2">The sequence shown here is derived from an EMBL/GenBank/DDBJ whole genome shotgun (WGS) entry which is preliminary data.</text>
</comment>
<keyword evidence="3" id="KW-1185">Reference proteome</keyword>
<evidence type="ECO:0000313" key="2">
    <source>
        <dbReference type="EMBL" id="MBB4053887.1"/>
    </source>
</evidence>
<sequence>MKIISALRQSVYGWIMILRNEADWQARFRFTRAGLVTALVLFYLFAFLAVVLGSLSYGVPTLGELIATLAFQSLFLAAPLIGIYGTRYALRQHEPVLPLLIPSIYALTFYVGLGALLSLTIGFLLPLLWVALIYMLFRLGRMAGRWSIGVSVAFAVLTVLLLAGTPIALYIMPAPVPAV</sequence>
<feature type="transmembrane region" description="Helical" evidence="1">
    <location>
        <begin position="149"/>
        <end position="172"/>
    </location>
</feature>
<keyword evidence="1" id="KW-0472">Membrane</keyword>
<gene>
    <name evidence="2" type="ORF">GGR20_003555</name>
</gene>
<evidence type="ECO:0000313" key="3">
    <source>
        <dbReference type="Proteomes" id="UP000547011"/>
    </source>
</evidence>
<accession>A0A7W6IRD9</accession>
<evidence type="ECO:0008006" key="4">
    <source>
        <dbReference type="Google" id="ProtNLM"/>
    </source>
</evidence>
<feature type="transmembrane region" description="Helical" evidence="1">
    <location>
        <begin position="119"/>
        <end position="137"/>
    </location>
</feature>
<name>A0A7W6IRD9_9HYPH</name>
<organism evidence="2 3">
    <name type="scientific">Devosia subaequoris</name>
    <dbReference type="NCBI Taxonomy" id="395930"/>
    <lineage>
        <taxon>Bacteria</taxon>
        <taxon>Pseudomonadati</taxon>
        <taxon>Pseudomonadota</taxon>
        <taxon>Alphaproteobacteria</taxon>
        <taxon>Hyphomicrobiales</taxon>
        <taxon>Devosiaceae</taxon>
        <taxon>Devosia</taxon>
    </lineage>
</organism>